<dbReference type="SUPFAM" id="SSF53474">
    <property type="entry name" value="alpha/beta-Hydrolases"/>
    <property type="match status" value="1"/>
</dbReference>
<gene>
    <name evidence="1" type="ORF">MNBD_GAMMA14-2528</name>
</gene>
<dbReference type="Pfam" id="PF12048">
    <property type="entry name" value="DUF3530"/>
    <property type="match status" value="2"/>
</dbReference>
<dbReference type="AlphaFoldDB" id="A0A3B0XY22"/>
<evidence type="ECO:0008006" key="2">
    <source>
        <dbReference type="Google" id="ProtNLM"/>
    </source>
</evidence>
<sequence length="265" mass="29601">MNRMYKLLALLVFFWAAITPVFAASDQAKEKRWAEQISDSLMEGETCKLDAGGTPFMGIYTEASEGFTGRAVIIAHGMGVHPDWAEVIYPLRAGLAEHGWATLSIQMPVLPNDATLKDYVPLFDEVTPRIDAAVDMLRKRGNKTIVLIGHSLGATMSAWYIANQKKPPVKGLVLVSIGSSAIDEKTNSLLSLQKIKLPILDIYGSRDLDSVLATPDARRKATRQARNRYYRQIQVEGADHFFTGMQDTLVRRVYGWLKTNFVKKR</sequence>
<accession>A0A3B0XY22</accession>
<reference evidence="1" key="1">
    <citation type="submission" date="2018-06" db="EMBL/GenBank/DDBJ databases">
        <authorList>
            <person name="Zhirakovskaya E."/>
        </authorList>
    </citation>
    <scope>NUCLEOTIDE SEQUENCE</scope>
</reference>
<proteinExistence type="predicted"/>
<evidence type="ECO:0000313" key="1">
    <source>
        <dbReference type="EMBL" id="VAW72431.1"/>
    </source>
</evidence>
<name>A0A3B0XY22_9ZZZZ</name>
<dbReference type="EMBL" id="UOFM01000017">
    <property type="protein sequence ID" value="VAW72431.1"/>
    <property type="molecule type" value="Genomic_DNA"/>
</dbReference>
<dbReference type="InterPro" id="IPR029058">
    <property type="entry name" value="AB_hydrolase_fold"/>
</dbReference>
<dbReference type="Gene3D" id="3.40.50.1820">
    <property type="entry name" value="alpha/beta hydrolase"/>
    <property type="match status" value="1"/>
</dbReference>
<protein>
    <recommendedName>
        <fullName evidence="2">AB hydrolase-1 domain-containing protein</fullName>
    </recommendedName>
</protein>
<organism evidence="1">
    <name type="scientific">hydrothermal vent metagenome</name>
    <dbReference type="NCBI Taxonomy" id="652676"/>
    <lineage>
        <taxon>unclassified sequences</taxon>
        <taxon>metagenomes</taxon>
        <taxon>ecological metagenomes</taxon>
    </lineage>
</organism>
<dbReference type="InterPro" id="IPR022529">
    <property type="entry name" value="DUF3530"/>
</dbReference>